<feature type="domain" description="GAF" evidence="4">
    <location>
        <begin position="44"/>
        <end position="191"/>
    </location>
</feature>
<reference evidence="5" key="1">
    <citation type="submission" date="2023-02" db="EMBL/GenBank/DDBJ databases">
        <title>A novel hydrolase synthesized by Rhodococcus erythropolis HQ is responsible for the detoxification of Zearalenone.</title>
        <authorList>
            <person name="Hu J."/>
            <person name="Xu J."/>
        </authorList>
    </citation>
    <scope>NUCLEOTIDE SEQUENCE</scope>
    <source>
        <strain evidence="5">HQ</strain>
    </source>
</reference>
<feature type="domain" description="GAF" evidence="4">
    <location>
        <begin position="212"/>
        <end position="361"/>
    </location>
</feature>
<dbReference type="GO" id="GO:0046983">
    <property type="term" value="F:protein dimerization activity"/>
    <property type="evidence" value="ECO:0007669"/>
    <property type="project" value="InterPro"/>
</dbReference>
<evidence type="ECO:0000256" key="3">
    <source>
        <dbReference type="ARBA" id="ARBA00023012"/>
    </source>
</evidence>
<dbReference type="Proteomes" id="UP001217325">
    <property type="component" value="Unassembled WGS sequence"/>
</dbReference>
<dbReference type="InterPro" id="IPR011712">
    <property type="entry name" value="Sig_transdc_His_kin_sub3_dim/P"/>
</dbReference>
<dbReference type="GO" id="GO:0016020">
    <property type="term" value="C:membrane"/>
    <property type="evidence" value="ECO:0007669"/>
    <property type="project" value="InterPro"/>
</dbReference>
<dbReference type="AlphaFoldDB" id="A0AAW6LZ31"/>
<dbReference type="CDD" id="cd16917">
    <property type="entry name" value="HATPase_UhpB-NarQ-NarX-like"/>
    <property type="match status" value="1"/>
</dbReference>
<keyword evidence="3" id="KW-0902">Two-component regulatory system</keyword>
<keyword evidence="2 5" id="KW-0418">Kinase</keyword>
<protein>
    <submittedName>
        <fullName evidence="5">GAF domain-containing sensor histidine kinase</fullName>
    </submittedName>
</protein>
<sequence>MTNSESGSRLESGTTSVNLGVPMEQLIHVDGFLEALLAVSSGLDLDSTLRTIVKSAIALVDAKFGALGVVGEGDELNQFVFEGIDEETTKLIGDLPRGRGVLGVLISDPRPLRLGDLAEHDASVGFPKHHPPMRTFLGVPIQTRGKVFGNLYLAEKSNGEEFSARDEMTVLGFAAAAGIAIDNSQLYALARMKQEWMQATSEVTTELLAGVNPLEVLQLITDRSSSLTHSDCAFLAVPPDPEVTGREPAELVITVASGPESDILVGHSIPLDCSTSGAAYRSKMPISTESLAFDPGFGDENEYGPAIVLPLRDGQYIQGVLVVLKVKGSEQYTADQVSLMSAFADQGGVALRLADNQRRMREMDILSDRDRIARDLHDHVIQRLFAVGLSVQGTLQRARAPEVQRRLDATIGDLQEIIQDIRRVIFDLHSGDDGGLSLRKRLNQVVAEASADTELRITVQVRGPLSVVDASLGEQAEAVVREALSNVVQHAHASTVGITIDVHDALTIVIEDDGIGFEPTTHRRGLKNLCDRALARDGTFEVRPLPGSGTKLVWSVPLPDWNG</sequence>
<evidence type="ECO:0000256" key="1">
    <source>
        <dbReference type="ARBA" id="ARBA00022679"/>
    </source>
</evidence>
<dbReference type="Pfam" id="PF07730">
    <property type="entry name" value="HisKA_3"/>
    <property type="match status" value="1"/>
</dbReference>
<dbReference type="InterPro" id="IPR029016">
    <property type="entry name" value="GAF-like_dom_sf"/>
</dbReference>
<evidence type="ECO:0000313" key="5">
    <source>
        <dbReference type="EMBL" id="MDE8649598.1"/>
    </source>
</evidence>
<dbReference type="InterPro" id="IPR003594">
    <property type="entry name" value="HATPase_dom"/>
</dbReference>
<dbReference type="Pfam" id="PF13185">
    <property type="entry name" value="GAF_2"/>
    <property type="match status" value="2"/>
</dbReference>
<dbReference type="InterPro" id="IPR003018">
    <property type="entry name" value="GAF"/>
</dbReference>
<comment type="caution">
    <text evidence="5">The sequence shown here is derived from an EMBL/GenBank/DDBJ whole genome shotgun (WGS) entry which is preliminary data.</text>
</comment>
<proteinExistence type="predicted"/>
<dbReference type="RefSeq" id="WP_083745038.1">
    <property type="nucleotide sequence ID" value="NZ_JARDXE010000029.1"/>
</dbReference>
<dbReference type="SMART" id="SM00065">
    <property type="entry name" value="GAF"/>
    <property type="match status" value="2"/>
</dbReference>
<dbReference type="EMBL" id="JARDXE010000029">
    <property type="protein sequence ID" value="MDE8649598.1"/>
    <property type="molecule type" value="Genomic_DNA"/>
</dbReference>
<organism evidence="5 6">
    <name type="scientific">Rhodococcus qingshengii</name>
    <dbReference type="NCBI Taxonomy" id="334542"/>
    <lineage>
        <taxon>Bacteria</taxon>
        <taxon>Bacillati</taxon>
        <taxon>Actinomycetota</taxon>
        <taxon>Actinomycetes</taxon>
        <taxon>Mycobacteriales</taxon>
        <taxon>Nocardiaceae</taxon>
        <taxon>Rhodococcus</taxon>
        <taxon>Rhodococcus erythropolis group</taxon>
    </lineage>
</organism>
<evidence type="ECO:0000259" key="4">
    <source>
        <dbReference type="SMART" id="SM00065"/>
    </source>
</evidence>
<dbReference type="PANTHER" id="PTHR24421">
    <property type="entry name" value="NITRATE/NITRITE SENSOR PROTEIN NARX-RELATED"/>
    <property type="match status" value="1"/>
</dbReference>
<dbReference type="InterPro" id="IPR036890">
    <property type="entry name" value="HATPase_C_sf"/>
</dbReference>
<accession>A0AAW6LZ31</accession>
<dbReference type="Gene3D" id="3.30.565.10">
    <property type="entry name" value="Histidine kinase-like ATPase, C-terminal domain"/>
    <property type="match status" value="1"/>
</dbReference>
<dbReference type="Gene3D" id="1.20.5.1930">
    <property type="match status" value="1"/>
</dbReference>
<dbReference type="InterPro" id="IPR050482">
    <property type="entry name" value="Sensor_HK_TwoCompSys"/>
</dbReference>
<dbReference type="SUPFAM" id="SSF55781">
    <property type="entry name" value="GAF domain-like"/>
    <property type="match status" value="2"/>
</dbReference>
<dbReference type="GO" id="GO:0000155">
    <property type="term" value="F:phosphorelay sensor kinase activity"/>
    <property type="evidence" value="ECO:0007669"/>
    <property type="project" value="InterPro"/>
</dbReference>
<gene>
    <name evidence="5" type="ORF">PXH69_31985</name>
</gene>
<dbReference type="Gene3D" id="3.30.450.40">
    <property type="match status" value="2"/>
</dbReference>
<evidence type="ECO:0000256" key="2">
    <source>
        <dbReference type="ARBA" id="ARBA00022777"/>
    </source>
</evidence>
<dbReference type="Pfam" id="PF02518">
    <property type="entry name" value="HATPase_c"/>
    <property type="match status" value="1"/>
</dbReference>
<keyword evidence="1" id="KW-0808">Transferase</keyword>
<dbReference type="SUPFAM" id="SSF55874">
    <property type="entry name" value="ATPase domain of HSP90 chaperone/DNA topoisomerase II/histidine kinase"/>
    <property type="match status" value="1"/>
</dbReference>
<name>A0AAW6LZ31_RHOSG</name>
<evidence type="ECO:0000313" key="6">
    <source>
        <dbReference type="Proteomes" id="UP001217325"/>
    </source>
</evidence>
<dbReference type="PANTHER" id="PTHR24421:SF56">
    <property type="entry name" value="OXYGEN SENSOR HISTIDINE KINASE RESPONSE REGULATOR DOST"/>
    <property type="match status" value="1"/>
</dbReference>